<dbReference type="InterPro" id="IPR052516">
    <property type="entry name" value="N-heterocyclic_Hydroxylase"/>
</dbReference>
<dbReference type="InterPro" id="IPR008274">
    <property type="entry name" value="AldOxase/xan_DH_MoCoBD1"/>
</dbReference>
<sequence length="763" mass="81158">MARNRRSTAGKIVRRTFLGLGAAAIGGVALGVWAVRREVDNPLSADAGEAVFNPYLKIAEDGTITVITPRAEMGQGVHTTLAAMVAEELDVATTDLTLETGPPSAAYYNSAMMAESAFPPHFERGLAAEAQRTMMESMGKVLGLQVTGGSSSIIDGYDKMREAGATARAALVSAAAARWGVGADTLQTAQGRVVHPASDRSFSYGELALDAATVEVDTPRLRARSDWKVLGKSQPRAEIERKVTGAPIFGIDVDLPSMLYGTVAISPRFGAKAISVNMDAARAVRGVQDVVEIDTQTGSGFGIIADNTWAAFEGARALEVEWGPATYPADDAAIDAALISAIEAEPSHALMDKGDVDAAFADPQGTVVEAEYAVPYLAHATMEPMNATAQFAGNTLTIWTGTQAPGIVQSRCALLAGIDKENVVVNQLFLGGGFGRRGEVDYSLYATALAMHVQGRPIKVTWTREEDMRHDTYRPAALGRFRAVVPANDAATAVEMKIAAPSIIASVVGRTYPDLPMGGPDKSITDGAYNQPVMIDNHRVSGHVADIAIPTGFWRSVGNSYNGFFHEGFMDEMAEASGLDPLAFRLAMMGDDARLAPARLCLEKVSQMSGFAQPRAAGKGIGIAHVLSFGSWVAMAVQVDTTDDIRIENVWIAADPGTVLDPRNFRDQMISGAIFGFGQALGQEINFADGRVQQENFWDYPMLSMGQTPKFEIEILQNADHIGGAGEIGTPPAAPALAGAIFDATGQRLRRMPFTRDVAFRQV</sequence>
<dbReference type="Pfam" id="PF20256">
    <property type="entry name" value="MoCoBD_2"/>
    <property type="match status" value="2"/>
</dbReference>
<evidence type="ECO:0000259" key="2">
    <source>
        <dbReference type="SMART" id="SM01008"/>
    </source>
</evidence>
<dbReference type="GO" id="GO:0016491">
    <property type="term" value="F:oxidoreductase activity"/>
    <property type="evidence" value="ECO:0007669"/>
    <property type="project" value="InterPro"/>
</dbReference>
<dbReference type="PROSITE" id="PS51318">
    <property type="entry name" value="TAT"/>
    <property type="match status" value="1"/>
</dbReference>
<evidence type="ECO:0000256" key="1">
    <source>
        <dbReference type="SAM" id="Phobius"/>
    </source>
</evidence>
<dbReference type="SMART" id="SM01008">
    <property type="entry name" value="Ald_Xan_dh_C"/>
    <property type="match status" value="1"/>
</dbReference>
<name>A0A6G7VN36_9RHOB</name>
<feature type="domain" description="Aldehyde oxidase/xanthine dehydrogenase a/b hammerhead" evidence="2">
    <location>
        <begin position="244"/>
        <end position="326"/>
    </location>
</feature>
<dbReference type="InterPro" id="IPR046867">
    <property type="entry name" value="AldOxase/xan_DH_MoCoBD2"/>
</dbReference>
<dbReference type="InterPro" id="IPR000674">
    <property type="entry name" value="Ald_Oxase/Xan_DH_a/b"/>
</dbReference>
<dbReference type="Proteomes" id="UP000500791">
    <property type="component" value="Chromosome"/>
</dbReference>
<keyword evidence="1" id="KW-0472">Membrane</keyword>
<dbReference type="KEGG" id="mon:G8E03_11190"/>
<gene>
    <name evidence="3" type="ORF">G8E03_11190</name>
</gene>
<dbReference type="PANTHER" id="PTHR47495">
    <property type="entry name" value="ALDEHYDE DEHYDROGENASE"/>
    <property type="match status" value="1"/>
</dbReference>
<evidence type="ECO:0000313" key="4">
    <source>
        <dbReference type="Proteomes" id="UP000500791"/>
    </source>
</evidence>
<dbReference type="RefSeq" id="WP_166191766.1">
    <property type="nucleotide sequence ID" value="NZ_CP049811.1"/>
</dbReference>
<protein>
    <submittedName>
        <fullName evidence="3">Xanthine dehydrogenase family protein molybdopterin-binding subunit</fullName>
    </submittedName>
</protein>
<keyword evidence="4" id="KW-1185">Reference proteome</keyword>
<keyword evidence="1" id="KW-0812">Transmembrane</keyword>
<dbReference type="SUPFAM" id="SSF56003">
    <property type="entry name" value="Molybdenum cofactor-binding domain"/>
    <property type="match status" value="2"/>
</dbReference>
<dbReference type="Gene3D" id="3.30.365.10">
    <property type="entry name" value="Aldehyde oxidase/xanthine dehydrogenase, molybdopterin binding domain"/>
    <property type="match status" value="4"/>
</dbReference>
<keyword evidence="1" id="KW-1133">Transmembrane helix</keyword>
<dbReference type="Pfam" id="PF02738">
    <property type="entry name" value="MoCoBD_1"/>
    <property type="match status" value="1"/>
</dbReference>
<evidence type="ECO:0000313" key="3">
    <source>
        <dbReference type="EMBL" id="QIK41286.1"/>
    </source>
</evidence>
<proteinExistence type="predicted"/>
<dbReference type="PIRSF" id="PIRSF036389">
    <property type="entry name" value="IOR_B"/>
    <property type="match status" value="1"/>
</dbReference>
<dbReference type="InterPro" id="IPR006311">
    <property type="entry name" value="TAT_signal"/>
</dbReference>
<dbReference type="InterPro" id="IPR037165">
    <property type="entry name" value="AldOxase/xan_DH_Mopterin-bd_sf"/>
</dbReference>
<reference evidence="3 4" key="1">
    <citation type="submission" date="2020-03" db="EMBL/GenBank/DDBJ databases">
        <title>Complete genome sequence of Monaibacterium sp. ALG8 with diverse plasmids.</title>
        <authorList>
            <person name="Sun C."/>
        </authorList>
    </citation>
    <scope>NUCLEOTIDE SEQUENCE [LARGE SCALE GENOMIC DNA]</scope>
    <source>
        <strain evidence="3 4">ALG8</strain>
    </source>
</reference>
<dbReference type="AlphaFoldDB" id="A0A6G7VN36"/>
<organism evidence="3 4">
    <name type="scientific">Pontivivens nitratireducens</name>
    <dbReference type="NCBI Taxonomy" id="2758038"/>
    <lineage>
        <taxon>Bacteria</taxon>
        <taxon>Pseudomonadati</taxon>
        <taxon>Pseudomonadota</taxon>
        <taxon>Alphaproteobacteria</taxon>
        <taxon>Rhodobacterales</taxon>
        <taxon>Paracoccaceae</taxon>
        <taxon>Pontivivens</taxon>
    </lineage>
</organism>
<dbReference type="EMBL" id="CP049811">
    <property type="protein sequence ID" value="QIK41286.1"/>
    <property type="molecule type" value="Genomic_DNA"/>
</dbReference>
<accession>A0A6G7VN36</accession>
<feature type="transmembrane region" description="Helical" evidence="1">
    <location>
        <begin position="12"/>
        <end position="35"/>
    </location>
</feature>
<dbReference type="Gene3D" id="3.90.1170.50">
    <property type="entry name" value="Aldehyde oxidase/xanthine dehydrogenase, a/b hammerhead"/>
    <property type="match status" value="1"/>
</dbReference>
<dbReference type="PANTHER" id="PTHR47495:SF1">
    <property type="entry name" value="BLL3820 PROTEIN"/>
    <property type="match status" value="1"/>
</dbReference>
<dbReference type="InterPro" id="IPR012368">
    <property type="entry name" value="OxRdtase_Mopterin-bd_su_IorB"/>
</dbReference>